<name>A0A922KWF2_DERFA</name>
<dbReference type="Proteomes" id="UP000790347">
    <property type="component" value="Unassembled WGS sequence"/>
</dbReference>
<protein>
    <submittedName>
        <fullName evidence="1">Uncharacterized protein</fullName>
    </submittedName>
</protein>
<gene>
    <name evidence="1" type="ORF">DERF_013452</name>
</gene>
<proteinExistence type="predicted"/>
<evidence type="ECO:0000313" key="1">
    <source>
        <dbReference type="EMBL" id="KAH9497459.1"/>
    </source>
</evidence>
<keyword evidence="2" id="KW-1185">Reference proteome</keyword>
<reference evidence="1" key="1">
    <citation type="submission" date="2013-05" db="EMBL/GenBank/DDBJ databases">
        <authorList>
            <person name="Yim A.K.Y."/>
            <person name="Chan T.F."/>
            <person name="Ji K.M."/>
            <person name="Liu X.Y."/>
            <person name="Zhou J.W."/>
            <person name="Li R.Q."/>
            <person name="Yang K.Y."/>
            <person name="Li J."/>
            <person name="Li M."/>
            <person name="Law P.T.W."/>
            <person name="Wu Y.L."/>
            <person name="Cai Z.L."/>
            <person name="Qin H."/>
            <person name="Bao Y."/>
            <person name="Leung R.K.K."/>
            <person name="Ng P.K.S."/>
            <person name="Zou J."/>
            <person name="Zhong X.J."/>
            <person name="Ran P.X."/>
            <person name="Zhong N.S."/>
            <person name="Liu Z.G."/>
            <person name="Tsui S.K.W."/>
        </authorList>
    </citation>
    <scope>NUCLEOTIDE SEQUENCE</scope>
    <source>
        <strain evidence="1">Derf</strain>
        <tissue evidence="1">Whole organism</tissue>
    </source>
</reference>
<sequence>MYIKKQYVNFFLPLKSPYEQKLNFSCGANRQSDVHLCLDTRWNANIVALYRIVIDRSYSDQLQFIARSAEEKTTFDW</sequence>
<evidence type="ECO:0000313" key="2">
    <source>
        <dbReference type="Proteomes" id="UP000790347"/>
    </source>
</evidence>
<comment type="caution">
    <text evidence="1">The sequence shown here is derived from an EMBL/GenBank/DDBJ whole genome shotgun (WGS) entry which is preliminary data.</text>
</comment>
<reference evidence="1" key="2">
    <citation type="journal article" date="2022" name="Res Sq">
        <title>Comparative Genomics Reveals Insights into the Divergent Evolution of Astigmatic Mites and Household Pest Adaptations.</title>
        <authorList>
            <person name="Xiong Q."/>
            <person name="Wan A.T.-Y."/>
            <person name="Liu X.-Y."/>
            <person name="Fung C.S.-H."/>
            <person name="Xiao X."/>
            <person name="Malainual N."/>
            <person name="Hou J."/>
            <person name="Wang L."/>
            <person name="Wang M."/>
            <person name="Yang K."/>
            <person name="Cui Y."/>
            <person name="Leung E."/>
            <person name="Nong W."/>
            <person name="Shin S.-K."/>
            <person name="Au S."/>
            <person name="Jeong K.Y."/>
            <person name="Chew F.T."/>
            <person name="Hui J."/>
            <person name="Leung T.F."/>
            <person name="Tungtrongchitr A."/>
            <person name="Zhong N."/>
            <person name="Liu Z."/>
            <person name="Tsui S."/>
        </authorList>
    </citation>
    <scope>NUCLEOTIDE SEQUENCE</scope>
    <source>
        <strain evidence="1">Derf</strain>
        <tissue evidence="1">Whole organism</tissue>
    </source>
</reference>
<accession>A0A922KWF2</accession>
<dbReference type="EMBL" id="ASGP02000007">
    <property type="protein sequence ID" value="KAH9497459.1"/>
    <property type="molecule type" value="Genomic_DNA"/>
</dbReference>
<dbReference type="AlphaFoldDB" id="A0A922KWF2"/>
<organism evidence="1 2">
    <name type="scientific">Dermatophagoides farinae</name>
    <name type="common">American house dust mite</name>
    <dbReference type="NCBI Taxonomy" id="6954"/>
    <lineage>
        <taxon>Eukaryota</taxon>
        <taxon>Metazoa</taxon>
        <taxon>Ecdysozoa</taxon>
        <taxon>Arthropoda</taxon>
        <taxon>Chelicerata</taxon>
        <taxon>Arachnida</taxon>
        <taxon>Acari</taxon>
        <taxon>Acariformes</taxon>
        <taxon>Sarcoptiformes</taxon>
        <taxon>Astigmata</taxon>
        <taxon>Psoroptidia</taxon>
        <taxon>Analgoidea</taxon>
        <taxon>Pyroglyphidae</taxon>
        <taxon>Dermatophagoidinae</taxon>
        <taxon>Dermatophagoides</taxon>
    </lineage>
</organism>